<organism evidence="1 2">
    <name type="scientific">Trifolium medium</name>
    <dbReference type="NCBI Taxonomy" id="97028"/>
    <lineage>
        <taxon>Eukaryota</taxon>
        <taxon>Viridiplantae</taxon>
        <taxon>Streptophyta</taxon>
        <taxon>Embryophyta</taxon>
        <taxon>Tracheophyta</taxon>
        <taxon>Spermatophyta</taxon>
        <taxon>Magnoliopsida</taxon>
        <taxon>eudicotyledons</taxon>
        <taxon>Gunneridae</taxon>
        <taxon>Pentapetalae</taxon>
        <taxon>rosids</taxon>
        <taxon>fabids</taxon>
        <taxon>Fabales</taxon>
        <taxon>Fabaceae</taxon>
        <taxon>Papilionoideae</taxon>
        <taxon>50 kb inversion clade</taxon>
        <taxon>NPAAA clade</taxon>
        <taxon>Hologalegina</taxon>
        <taxon>IRL clade</taxon>
        <taxon>Trifolieae</taxon>
        <taxon>Trifolium</taxon>
    </lineage>
</organism>
<reference evidence="1 2" key="1">
    <citation type="journal article" date="2018" name="Front. Plant Sci.">
        <title>Red Clover (Trifolium pratense) and Zigzag Clover (T. medium) - A Picture of Genomic Similarities and Differences.</title>
        <authorList>
            <person name="Dluhosova J."/>
            <person name="Istvanek J."/>
            <person name="Nedelnik J."/>
            <person name="Repkova J."/>
        </authorList>
    </citation>
    <scope>NUCLEOTIDE SEQUENCE [LARGE SCALE GENOMIC DNA]</scope>
    <source>
        <strain evidence="2">cv. 10/8</strain>
        <tissue evidence="1">Leaf</tissue>
    </source>
</reference>
<feature type="non-terminal residue" evidence="1">
    <location>
        <position position="35"/>
    </location>
</feature>
<proteinExistence type="predicted"/>
<protein>
    <submittedName>
        <fullName evidence="1">Uncharacterized protein</fullName>
    </submittedName>
</protein>
<evidence type="ECO:0000313" key="1">
    <source>
        <dbReference type="EMBL" id="MCI80345.1"/>
    </source>
</evidence>
<name>A0A392V050_9FABA</name>
<sequence length="35" mass="4201">MERMRNWNRFLLNQCKILHNFPCSRAAPAVLRDAQ</sequence>
<dbReference type="Proteomes" id="UP000265520">
    <property type="component" value="Unassembled WGS sequence"/>
</dbReference>
<accession>A0A392V050</accession>
<dbReference type="EMBL" id="LXQA010993693">
    <property type="protein sequence ID" value="MCI80345.1"/>
    <property type="molecule type" value="Genomic_DNA"/>
</dbReference>
<dbReference type="AlphaFoldDB" id="A0A392V050"/>
<comment type="caution">
    <text evidence="1">The sequence shown here is derived from an EMBL/GenBank/DDBJ whole genome shotgun (WGS) entry which is preliminary data.</text>
</comment>
<evidence type="ECO:0000313" key="2">
    <source>
        <dbReference type="Proteomes" id="UP000265520"/>
    </source>
</evidence>
<keyword evidence="2" id="KW-1185">Reference proteome</keyword>